<organism evidence="1 2">
    <name type="scientific">Fusarium oligoseptatum</name>
    <dbReference type="NCBI Taxonomy" id="2604345"/>
    <lineage>
        <taxon>Eukaryota</taxon>
        <taxon>Fungi</taxon>
        <taxon>Dikarya</taxon>
        <taxon>Ascomycota</taxon>
        <taxon>Pezizomycotina</taxon>
        <taxon>Sordariomycetes</taxon>
        <taxon>Hypocreomycetidae</taxon>
        <taxon>Hypocreales</taxon>
        <taxon>Nectriaceae</taxon>
        <taxon>Fusarium</taxon>
        <taxon>Fusarium solani species complex</taxon>
    </lineage>
</organism>
<proteinExistence type="predicted"/>
<gene>
    <name evidence="1" type="ORF">CEP52_008897</name>
</gene>
<protein>
    <submittedName>
        <fullName evidence="1">Uncharacterized protein</fullName>
    </submittedName>
</protein>
<evidence type="ECO:0000313" key="2">
    <source>
        <dbReference type="Proteomes" id="UP000287144"/>
    </source>
</evidence>
<accession>A0A428TFT2</accession>
<dbReference type="Proteomes" id="UP000287144">
    <property type="component" value="Unassembled WGS sequence"/>
</dbReference>
<reference evidence="1 2" key="1">
    <citation type="submission" date="2017-06" db="EMBL/GenBank/DDBJ databases">
        <title>Comparative genomic analysis of Ambrosia Fusariam Clade fungi.</title>
        <authorList>
            <person name="Stajich J.E."/>
            <person name="Carrillo J."/>
            <person name="Kijimoto T."/>
            <person name="Eskalen A."/>
            <person name="O'Donnell K."/>
            <person name="Kasson M."/>
        </authorList>
    </citation>
    <scope>NUCLEOTIDE SEQUENCE [LARGE SCALE GENOMIC DNA]</scope>
    <source>
        <strain evidence="1 2">NRRL62579</strain>
    </source>
</reference>
<name>A0A428TFT2_9HYPO</name>
<sequence>MLIAPKFWKELSSAPDDVVSSAIANTETMQFKWTLQEDLMFKNFHVDKPLTKLTRSLGARLPDIIEEAQMAISAYLGPFDDWKALPVSDSSFKAIARTAILVIGYPDFNYNKEHISNTS</sequence>
<evidence type="ECO:0000313" key="1">
    <source>
        <dbReference type="EMBL" id="RSM00825.1"/>
    </source>
</evidence>
<comment type="caution">
    <text evidence="1">The sequence shown here is derived from an EMBL/GenBank/DDBJ whole genome shotgun (WGS) entry which is preliminary data.</text>
</comment>
<dbReference type="AlphaFoldDB" id="A0A428TFT2"/>
<keyword evidence="2" id="KW-1185">Reference proteome</keyword>
<dbReference type="EMBL" id="NKCK01000090">
    <property type="protein sequence ID" value="RSM00825.1"/>
    <property type="molecule type" value="Genomic_DNA"/>
</dbReference>